<dbReference type="InParanoid" id="A2GP38"/>
<keyword evidence="2" id="KW-1185">Reference proteome</keyword>
<organism evidence="1 2">
    <name type="scientific">Trichomonas vaginalis (strain ATCC PRA-98 / G3)</name>
    <dbReference type="NCBI Taxonomy" id="412133"/>
    <lineage>
        <taxon>Eukaryota</taxon>
        <taxon>Metamonada</taxon>
        <taxon>Parabasalia</taxon>
        <taxon>Trichomonadida</taxon>
        <taxon>Trichomonadidae</taxon>
        <taxon>Trichomonas</taxon>
    </lineage>
</organism>
<dbReference type="SMR" id="A2GP38"/>
<dbReference type="Pfam" id="PF00071">
    <property type="entry name" value="Ras"/>
    <property type="match status" value="1"/>
</dbReference>
<dbReference type="VEuPathDB" id="TrichDB:TVAG_144870"/>
<dbReference type="GO" id="GO:0005525">
    <property type="term" value="F:GTP binding"/>
    <property type="evidence" value="ECO:0007669"/>
    <property type="project" value="InterPro"/>
</dbReference>
<dbReference type="InterPro" id="IPR001806">
    <property type="entry name" value="Small_GTPase"/>
</dbReference>
<accession>A2GP38</accession>
<evidence type="ECO:0000313" key="1">
    <source>
        <dbReference type="EMBL" id="EAX81077.1"/>
    </source>
</evidence>
<reference evidence="1" key="1">
    <citation type="submission" date="2006-10" db="EMBL/GenBank/DDBJ databases">
        <authorList>
            <person name="Amadeo P."/>
            <person name="Zhao Q."/>
            <person name="Wortman J."/>
            <person name="Fraser-Liggett C."/>
            <person name="Carlton J."/>
        </authorList>
    </citation>
    <scope>NUCLEOTIDE SEQUENCE</scope>
    <source>
        <strain evidence="1">G3</strain>
    </source>
</reference>
<name>A2GP38_TRIV3</name>
<evidence type="ECO:0000313" key="2">
    <source>
        <dbReference type="Proteomes" id="UP000001542"/>
    </source>
</evidence>
<dbReference type="Proteomes" id="UP000001542">
    <property type="component" value="Unassembled WGS sequence"/>
</dbReference>
<protein>
    <submittedName>
        <fullName evidence="1">Uncharacterized protein</fullName>
    </submittedName>
</protein>
<dbReference type="AlphaFoldDB" id="A2GP38"/>
<dbReference type="GO" id="GO:0003924">
    <property type="term" value="F:GTPase activity"/>
    <property type="evidence" value="ECO:0007669"/>
    <property type="project" value="InterPro"/>
</dbReference>
<dbReference type="InterPro" id="IPR027417">
    <property type="entry name" value="P-loop_NTPase"/>
</dbReference>
<dbReference type="EMBL" id="DS117977">
    <property type="protein sequence ID" value="EAX81077.1"/>
    <property type="molecule type" value="Genomic_DNA"/>
</dbReference>
<reference evidence="1" key="2">
    <citation type="journal article" date="2007" name="Science">
        <title>Draft genome sequence of the sexually transmitted pathogen Trichomonas vaginalis.</title>
        <authorList>
            <person name="Carlton J.M."/>
            <person name="Hirt R.P."/>
            <person name="Silva J.C."/>
            <person name="Delcher A.L."/>
            <person name="Schatz M."/>
            <person name="Zhao Q."/>
            <person name="Wortman J.R."/>
            <person name="Bidwell S.L."/>
            <person name="Alsmark U.C.M."/>
            <person name="Besteiro S."/>
            <person name="Sicheritz-Ponten T."/>
            <person name="Noel C.J."/>
            <person name="Dacks J.B."/>
            <person name="Foster P.G."/>
            <person name="Simillion C."/>
            <person name="Van de Peer Y."/>
            <person name="Miranda-Saavedra D."/>
            <person name="Barton G.J."/>
            <person name="Westrop G.D."/>
            <person name="Mueller S."/>
            <person name="Dessi D."/>
            <person name="Fiori P.L."/>
            <person name="Ren Q."/>
            <person name="Paulsen I."/>
            <person name="Zhang H."/>
            <person name="Bastida-Corcuera F.D."/>
            <person name="Simoes-Barbosa A."/>
            <person name="Brown M.T."/>
            <person name="Hayes R.D."/>
            <person name="Mukherjee M."/>
            <person name="Okumura C.Y."/>
            <person name="Schneider R."/>
            <person name="Smith A.J."/>
            <person name="Vanacova S."/>
            <person name="Villalvazo M."/>
            <person name="Haas B.J."/>
            <person name="Pertea M."/>
            <person name="Feldblyum T.V."/>
            <person name="Utterback T.R."/>
            <person name="Shu C.L."/>
            <person name="Osoegawa K."/>
            <person name="de Jong P.J."/>
            <person name="Hrdy I."/>
            <person name="Horvathova L."/>
            <person name="Zubacova Z."/>
            <person name="Dolezal P."/>
            <person name="Malik S.B."/>
            <person name="Logsdon J.M. Jr."/>
            <person name="Henze K."/>
            <person name="Gupta A."/>
            <person name="Wang C.C."/>
            <person name="Dunne R.L."/>
            <person name="Upcroft J.A."/>
            <person name="Upcroft P."/>
            <person name="White O."/>
            <person name="Salzberg S.L."/>
            <person name="Tang P."/>
            <person name="Chiu C.-H."/>
            <person name="Lee Y.-S."/>
            <person name="Embley T.M."/>
            <person name="Coombs G.H."/>
            <person name="Mottram J.C."/>
            <person name="Tachezy J."/>
            <person name="Fraser-Liggett C.M."/>
            <person name="Johnson P.J."/>
        </authorList>
    </citation>
    <scope>NUCLEOTIDE SEQUENCE [LARGE SCALE GENOMIC DNA]</scope>
    <source>
        <strain evidence="1">G3</strain>
    </source>
</reference>
<dbReference type="Gene3D" id="3.40.50.300">
    <property type="entry name" value="P-loop containing nucleotide triphosphate hydrolases"/>
    <property type="match status" value="1"/>
</dbReference>
<sequence length="80" mass="8818">MSQLPINYKIIFMGNTGVGKTSIIRRKKDNVFQLIVDPTVGTGRTTIEVTVEGVSIHIMGTAALRASLPIICEFDTLRNR</sequence>
<dbReference type="SUPFAM" id="SSF52540">
    <property type="entry name" value="P-loop containing nucleoside triphosphate hydrolases"/>
    <property type="match status" value="1"/>
</dbReference>
<dbReference type="OrthoDB" id="1685370at2759"/>
<proteinExistence type="predicted"/>
<gene>
    <name evidence="1" type="ORF">TVAG_144870</name>
</gene>